<evidence type="ECO:0000259" key="3">
    <source>
        <dbReference type="SMART" id="SM00385"/>
    </source>
</evidence>
<keyword evidence="1" id="KW-0132">Cell division</keyword>
<evidence type="ECO:0000313" key="5">
    <source>
        <dbReference type="Proteomes" id="UP000685013"/>
    </source>
</evidence>
<dbReference type="Pfam" id="PF08613">
    <property type="entry name" value="Cyclin"/>
    <property type="match status" value="1"/>
</dbReference>
<dbReference type="GO" id="GO:0019901">
    <property type="term" value="F:protein kinase binding"/>
    <property type="evidence" value="ECO:0007669"/>
    <property type="project" value="InterPro"/>
</dbReference>
<dbReference type="AlphaFoldDB" id="A0AAV6MUD1"/>
<dbReference type="SMART" id="SM00385">
    <property type="entry name" value="CYCLIN"/>
    <property type="match status" value="1"/>
</dbReference>
<dbReference type="InterPro" id="IPR013922">
    <property type="entry name" value="Cyclin_PHO80-like"/>
</dbReference>
<dbReference type="InterPro" id="IPR013763">
    <property type="entry name" value="Cyclin-like_dom"/>
</dbReference>
<dbReference type="PANTHER" id="PTHR15615">
    <property type="match status" value="1"/>
</dbReference>
<gene>
    <name evidence="4" type="primary">CYCP3-1</name>
    <name evidence="4" type="ORF">SDJN03_18998</name>
</gene>
<keyword evidence="2" id="KW-0131">Cell cycle</keyword>
<reference evidence="4 5" key="1">
    <citation type="journal article" date="2021" name="Hortic Res">
        <title>The domestication of Cucurbita argyrosperma as revealed by the genome of its wild relative.</title>
        <authorList>
            <person name="Barrera-Redondo J."/>
            <person name="Sanchez-de la Vega G."/>
            <person name="Aguirre-Liguori J.A."/>
            <person name="Castellanos-Morales G."/>
            <person name="Gutierrez-Guerrero Y.T."/>
            <person name="Aguirre-Dugua X."/>
            <person name="Aguirre-Planter E."/>
            <person name="Tenaillon M.I."/>
            <person name="Lira-Saade R."/>
            <person name="Eguiarte L.E."/>
        </authorList>
    </citation>
    <scope>NUCLEOTIDE SEQUENCE [LARGE SCALE GENOMIC DNA]</scope>
    <source>
        <strain evidence="4">JBR-2021</strain>
    </source>
</reference>
<evidence type="ECO:0000313" key="4">
    <source>
        <dbReference type="EMBL" id="KAG6586265.1"/>
    </source>
</evidence>
<protein>
    <submittedName>
        <fullName evidence="4">Cyclin-P3-1</fullName>
    </submittedName>
</protein>
<dbReference type="Proteomes" id="UP000685013">
    <property type="component" value="Chromosome 12"/>
</dbReference>
<feature type="non-terminal residue" evidence="4">
    <location>
        <position position="1"/>
    </location>
</feature>
<dbReference type="EMBL" id="JAGKQH010000012">
    <property type="protein sequence ID" value="KAG6586265.1"/>
    <property type="molecule type" value="Genomic_DNA"/>
</dbReference>
<comment type="caution">
    <text evidence="4">The sequence shown here is derived from an EMBL/GenBank/DDBJ whole genome shotgun (WGS) entry which is preliminary data.</text>
</comment>
<evidence type="ECO:0000256" key="2">
    <source>
        <dbReference type="ARBA" id="ARBA00023306"/>
    </source>
</evidence>
<evidence type="ECO:0000256" key="1">
    <source>
        <dbReference type="ARBA" id="ARBA00022618"/>
    </source>
</evidence>
<organism evidence="4 5">
    <name type="scientific">Cucurbita argyrosperma subsp. sororia</name>
    <dbReference type="NCBI Taxonomy" id="37648"/>
    <lineage>
        <taxon>Eukaryota</taxon>
        <taxon>Viridiplantae</taxon>
        <taxon>Streptophyta</taxon>
        <taxon>Embryophyta</taxon>
        <taxon>Tracheophyta</taxon>
        <taxon>Spermatophyta</taxon>
        <taxon>Magnoliopsida</taxon>
        <taxon>eudicotyledons</taxon>
        <taxon>Gunneridae</taxon>
        <taxon>Pentapetalae</taxon>
        <taxon>rosids</taxon>
        <taxon>fabids</taxon>
        <taxon>Cucurbitales</taxon>
        <taxon>Cucurbitaceae</taxon>
        <taxon>Cucurbiteae</taxon>
        <taxon>Cucurbita</taxon>
    </lineage>
</organism>
<sequence>MESLNLFSAFRSKPKTRFSTFWRQALQGQTVKDRSESSESIDLFPLISFEIAPASFFEVLENLISIIWILMNIRKMADSDNDFLAETDSPLGLVEPGKPIPSSPRVLSILSSVFERSIQKNEKLLKKLKTKDNVTVFHGSRAPTMGIGQYIDRISKYTCCGTPCLVVAYIYIERYLQKMDAYLTSLNAHRLLITSIMVAAKFNDAGCHNNTFFAKVGGVSTKEMNRMEIEFLSNLDFRLHVTADAFRAHCLQLQKEGFGENPIDHRPGNKTRAKCLPQIAGYTCRAV</sequence>
<accession>A0AAV6MUD1</accession>
<proteinExistence type="predicted"/>
<name>A0AAV6MUD1_9ROSI</name>
<dbReference type="GO" id="GO:0051301">
    <property type="term" value="P:cell division"/>
    <property type="evidence" value="ECO:0007669"/>
    <property type="project" value="UniProtKB-KW"/>
</dbReference>
<dbReference type="PANTHER" id="PTHR15615:SF80">
    <property type="entry name" value="CYCLIN"/>
    <property type="match status" value="1"/>
</dbReference>
<keyword evidence="5" id="KW-1185">Reference proteome</keyword>
<feature type="domain" description="Cyclin-like" evidence="3">
    <location>
        <begin position="149"/>
        <end position="233"/>
    </location>
</feature>